<reference evidence="3" key="1">
    <citation type="submission" date="2021-05" db="EMBL/GenBank/DDBJ databases">
        <authorList>
            <person name="Stam R."/>
        </authorList>
    </citation>
    <scope>NUCLEOTIDE SEQUENCE</scope>
    <source>
        <strain evidence="3">CS162</strain>
    </source>
</reference>
<gene>
    <name evidence="3" type="ORF">ALTATR162_LOCUS11143</name>
</gene>
<evidence type="ECO:0000259" key="2">
    <source>
        <dbReference type="Pfam" id="PF01965"/>
    </source>
</evidence>
<dbReference type="GeneID" id="67011383"/>
<feature type="domain" description="DJ-1/PfpI" evidence="2">
    <location>
        <begin position="63"/>
        <end position="216"/>
    </location>
</feature>
<dbReference type="PANTHER" id="PTHR43130">
    <property type="entry name" value="ARAC-FAMILY TRANSCRIPTIONAL REGULATOR"/>
    <property type="match status" value="1"/>
</dbReference>
<dbReference type="InterPro" id="IPR052158">
    <property type="entry name" value="INH-QAR"/>
</dbReference>
<keyword evidence="1" id="KW-0732">Signal</keyword>
<dbReference type="Proteomes" id="UP000676310">
    <property type="component" value="Unassembled WGS sequence"/>
</dbReference>
<dbReference type="Gene3D" id="3.40.50.880">
    <property type="match status" value="1"/>
</dbReference>
<keyword evidence="4" id="KW-1185">Reference proteome</keyword>
<protein>
    <recommendedName>
        <fullName evidence="2">DJ-1/PfpI domain-containing protein</fullName>
    </recommendedName>
</protein>
<dbReference type="PANTHER" id="PTHR43130:SF15">
    <property type="entry name" value="THIJ_PFPI FAMILY PROTEIN (AFU_ORTHOLOGUE AFUA_5G14240)"/>
    <property type="match status" value="1"/>
</dbReference>
<dbReference type="InterPro" id="IPR002818">
    <property type="entry name" value="DJ-1/PfpI"/>
</dbReference>
<dbReference type="InterPro" id="IPR029062">
    <property type="entry name" value="Class_I_gatase-like"/>
</dbReference>
<sequence>MVGFLQFMWPLASLLCLPLSQVAALSDTTVPRTYGIVLFRMFDMLDVYGPSEILQFIGGSYQTNIVYIAETLEPVTTRPVMAAMNPLNSSVYPSLTPTHTFETAPELDVLIIPGGQGWRNPTSLNATMEYIRETAPKVRQVLTICTGSALAARAGILNGRKATANKSSWPTTVAANLNTTWMPSARWVEDYSSLPPIWSSSGVTAGIDMMLHWVEQTYSAENATNIARFIEHVRITDPSIDPFARNETVAK</sequence>
<dbReference type="EMBL" id="CAJRGZ010000030">
    <property type="protein sequence ID" value="CAG5184910.1"/>
    <property type="molecule type" value="Genomic_DNA"/>
</dbReference>
<proteinExistence type="predicted"/>
<organism evidence="3 4">
    <name type="scientific">Alternaria atra</name>
    <dbReference type="NCBI Taxonomy" id="119953"/>
    <lineage>
        <taxon>Eukaryota</taxon>
        <taxon>Fungi</taxon>
        <taxon>Dikarya</taxon>
        <taxon>Ascomycota</taxon>
        <taxon>Pezizomycotina</taxon>
        <taxon>Dothideomycetes</taxon>
        <taxon>Pleosporomycetidae</taxon>
        <taxon>Pleosporales</taxon>
        <taxon>Pleosporineae</taxon>
        <taxon>Pleosporaceae</taxon>
        <taxon>Alternaria</taxon>
        <taxon>Alternaria sect. Ulocladioides</taxon>
    </lineage>
</organism>
<dbReference type="AlphaFoldDB" id="A0A8J2IC32"/>
<evidence type="ECO:0000313" key="3">
    <source>
        <dbReference type="EMBL" id="CAG5184910.1"/>
    </source>
</evidence>
<comment type="caution">
    <text evidence="3">The sequence shown here is derived from an EMBL/GenBank/DDBJ whole genome shotgun (WGS) entry which is preliminary data.</text>
</comment>
<dbReference type="Pfam" id="PF01965">
    <property type="entry name" value="DJ-1_PfpI"/>
    <property type="match status" value="1"/>
</dbReference>
<feature type="signal peptide" evidence="1">
    <location>
        <begin position="1"/>
        <end position="24"/>
    </location>
</feature>
<dbReference type="SUPFAM" id="SSF52317">
    <property type="entry name" value="Class I glutamine amidotransferase-like"/>
    <property type="match status" value="1"/>
</dbReference>
<accession>A0A8J2IC32</accession>
<evidence type="ECO:0000256" key="1">
    <source>
        <dbReference type="SAM" id="SignalP"/>
    </source>
</evidence>
<dbReference type="CDD" id="cd03139">
    <property type="entry name" value="GATase1_PfpI_2"/>
    <property type="match status" value="1"/>
</dbReference>
<dbReference type="RefSeq" id="XP_043174720.1">
    <property type="nucleotide sequence ID" value="XM_043318785.1"/>
</dbReference>
<feature type="chain" id="PRO_5035157767" description="DJ-1/PfpI domain-containing protein" evidence="1">
    <location>
        <begin position="25"/>
        <end position="251"/>
    </location>
</feature>
<name>A0A8J2IC32_9PLEO</name>
<evidence type="ECO:0000313" key="4">
    <source>
        <dbReference type="Proteomes" id="UP000676310"/>
    </source>
</evidence>
<dbReference type="OrthoDB" id="543156at2759"/>